<dbReference type="Proteomes" id="UP001597097">
    <property type="component" value="Unassembled WGS sequence"/>
</dbReference>
<comment type="caution">
    <text evidence="2">The sequence shown here is derived from an EMBL/GenBank/DDBJ whole genome shotgun (WGS) entry which is preliminary data.</text>
</comment>
<dbReference type="Pfam" id="PF13560">
    <property type="entry name" value="HTH_31"/>
    <property type="match status" value="1"/>
</dbReference>
<name>A0ABW4GBU8_9ACTN</name>
<dbReference type="EMBL" id="JBHUCM010000017">
    <property type="protein sequence ID" value="MFD1539716.1"/>
    <property type="molecule type" value="Genomic_DNA"/>
</dbReference>
<dbReference type="InterPro" id="IPR001387">
    <property type="entry name" value="Cro/C1-type_HTH"/>
</dbReference>
<organism evidence="2 3">
    <name type="scientific">Nonomuraea guangzhouensis</name>
    <dbReference type="NCBI Taxonomy" id="1291555"/>
    <lineage>
        <taxon>Bacteria</taxon>
        <taxon>Bacillati</taxon>
        <taxon>Actinomycetota</taxon>
        <taxon>Actinomycetes</taxon>
        <taxon>Streptosporangiales</taxon>
        <taxon>Streptosporangiaceae</taxon>
        <taxon>Nonomuraea</taxon>
    </lineage>
</organism>
<evidence type="ECO:0000313" key="2">
    <source>
        <dbReference type="EMBL" id="MFD1539716.1"/>
    </source>
</evidence>
<evidence type="ECO:0000259" key="1">
    <source>
        <dbReference type="PROSITE" id="PS50943"/>
    </source>
</evidence>
<sequence>MTGESGSSPTVRRRRLAAELRRLRRESGLTAEQVAQRLEVAQSSVSRIESGRRGIKASDLRLLLEIYGVQGDKVEELLALARQSRQRGWWHTYGDVVPEWFQVLIGLETEAERRRSYDVELIPGLLQTAEYYRAYLATQPTSLGNDEIDRKIAFRMARQERMLQDDARKLSFVLNEASLRRVAAANMGPQAQFKRLAEVSQLPHVTLQVLPFSAAMHAGMGGGFVLLSFTSPDPDVVYIENEVSGLYLEERVDVDRYNLVYDHLMAKALNPGQSRSFIAKLGKEA</sequence>
<dbReference type="RefSeq" id="WP_219534216.1">
    <property type="nucleotide sequence ID" value="NZ_JAHKRM010000021.1"/>
</dbReference>
<reference evidence="3" key="1">
    <citation type="journal article" date="2019" name="Int. J. Syst. Evol. Microbiol.">
        <title>The Global Catalogue of Microorganisms (GCM) 10K type strain sequencing project: providing services to taxonomists for standard genome sequencing and annotation.</title>
        <authorList>
            <consortium name="The Broad Institute Genomics Platform"/>
            <consortium name="The Broad Institute Genome Sequencing Center for Infectious Disease"/>
            <person name="Wu L."/>
            <person name="Ma J."/>
        </authorList>
    </citation>
    <scope>NUCLEOTIDE SEQUENCE [LARGE SCALE GENOMIC DNA]</scope>
    <source>
        <strain evidence="3">CGMCC 1.15399</strain>
    </source>
</reference>
<dbReference type="Pfam" id="PF19054">
    <property type="entry name" value="DUF5753"/>
    <property type="match status" value="1"/>
</dbReference>
<dbReference type="InterPro" id="IPR043917">
    <property type="entry name" value="DUF5753"/>
</dbReference>
<evidence type="ECO:0000313" key="3">
    <source>
        <dbReference type="Proteomes" id="UP001597097"/>
    </source>
</evidence>
<gene>
    <name evidence="2" type="ORF">ACFSJ0_21865</name>
</gene>
<proteinExistence type="predicted"/>
<accession>A0ABW4GBU8</accession>
<dbReference type="CDD" id="cd00093">
    <property type="entry name" value="HTH_XRE"/>
    <property type="match status" value="1"/>
</dbReference>
<dbReference type="SMART" id="SM00530">
    <property type="entry name" value="HTH_XRE"/>
    <property type="match status" value="1"/>
</dbReference>
<protein>
    <submittedName>
        <fullName evidence="2">Helix-turn-helix domain-containing protein</fullName>
    </submittedName>
</protein>
<feature type="domain" description="HTH cro/C1-type" evidence="1">
    <location>
        <begin position="20"/>
        <end position="74"/>
    </location>
</feature>
<dbReference type="PROSITE" id="PS50943">
    <property type="entry name" value="HTH_CROC1"/>
    <property type="match status" value="1"/>
</dbReference>
<keyword evidence="3" id="KW-1185">Reference proteome</keyword>